<comment type="caution">
    <text evidence="1">The sequence shown here is derived from an EMBL/GenBank/DDBJ whole genome shotgun (WGS) entry which is preliminary data.</text>
</comment>
<keyword evidence="2" id="KW-1185">Reference proteome</keyword>
<dbReference type="EMBL" id="WIGO01000681">
    <property type="protein sequence ID" value="KAF6806529.1"/>
    <property type="molecule type" value="Genomic_DNA"/>
</dbReference>
<sequence>MAGTRAGKEPGQLALVMVTRMMWFLYPASFPWAKGSGGTAYDVAEMTKKIEHKGCSNRMLRQLGWVDSKTRRDSPRNTDLQLRPRSVLLETLQALQAAIRQPDNFIAMIFGSNDGIWVDRCGSIIQRPAQ</sequence>
<protein>
    <submittedName>
        <fullName evidence="1">Uncharacterized protein</fullName>
    </submittedName>
</protein>
<dbReference type="AlphaFoldDB" id="A0A8H6J4T8"/>
<reference evidence="1" key="1">
    <citation type="journal article" date="2020" name="Phytopathology">
        <title>Genome Sequence Resources of Colletotrichum truncatum, C. plurivorum, C. musicola, and C. sojae: Four Species Pathogenic to Soybean (Glycine max).</title>
        <authorList>
            <person name="Rogerio F."/>
            <person name="Boufleur T.R."/>
            <person name="Ciampi-Guillardi M."/>
            <person name="Sukno S.A."/>
            <person name="Thon M.R."/>
            <person name="Massola Junior N.S."/>
            <person name="Baroncelli R."/>
        </authorList>
    </citation>
    <scope>NUCLEOTIDE SEQUENCE</scope>
    <source>
        <strain evidence="1">LFN00145</strain>
    </source>
</reference>
<gene>
    <name evidence="1" type="ORF">CPLU01_15896</name>
</gene>
<dbReference type="Proteomes" id="UP000654918">
    <property type="component" value="Unassembled WGS sequence"/>
</dbReference>
<evidence type="ECO:0000313" key="1">
    <source>
        <dbReference type="EMBL" id="KAF6806529.1"/>
    </source>
</evidence>
<organism evidence="1 2">
    <name type="scientific">Colletotrichum plurivorum</name>
    <dbReference type="NCBI Taxonomy" id="2175906"/>
    <lineage>
        <taxon>Eukaryota</taxon>
        <taxon>Fungi</taxon>
        <taxon>Dikarya</taxon>
        <taxon>Ascomycota</taxon>
        <taxon>Pezizomycotina</taxon>
        <taxon>Sordariomycetes</taxon>
        <taxon>Hypocreomycetidae</taxon>
        <taxon>Glomerellales</taxon>
        <taxon>Glomerellaceae</taxon>
        <taxon>Colletotrichum</taxon>
        <taxon>Colletotrichum orchidearum species complex</taxon>
    </lineage>
</organism>
<proteinExistence type="predicted"/>
<name>A0A8H6J4T8_9PEZI</name>
<accession>A0A8H6J4T8</accession>
<evidence type="ECO:0000313" key="2">
    <source>
        <dbReference type="Proteomes" id="UP000654918"/>
    </source>
</evidence>